<dbReference type="Proteomes" id="UP001165064">
    <property type="component" value="Unassembled WGS sequence"/>
</dbReference>
<proteinExistence type="predicted"/>
<comment type="caution">
    <text evidence="1">The sequence shown here is derived from an EMBL/GenBank/DDBJ whole genome shotgun (WGS) entry which is preliminary data.</text>
</comment>
<reference evidence="1" key="1">
    <citation type="submission" date="2023-04" db="EMBL/GenBank/DDBJ databases">
        <title>Ambrosiozyma monospora NBRC 10751.</title>
        <authorList>
            <person name="Ichikawa N."/>
            <person name="Sato H."/>
            <person name="Tonouchi N."/>
        </authorList>
    </citation>
    <scope>NUCLEOTIDE SEQUENCE</scope>
    <source>
        <strain evidence="1">NBRC 10751</strain>
    </source>
</reference>
<name>A0ACB5TNA0_AMBMO</name>
<sequence>MSAQGFDFGKIIGRGDPSKKTEAVLKYNERRFNQAAIFYGCTIATYIASKIAFRGIVRRRYVPHFYQHNHVPPKFNFYRDAMSAVTHASLLAVTSMSMFVTGSFWYFDISSASEFSYRMKEYLGGAEAEKELKNAPVDKETEDMQNLLTDVINGKLDEPQSDDTKK</sequence>
<gene>
    <name evidence="1" type="ORF">Amon02_000894100</name>
</gene>
<protein>
    <submittedName>
        <fullName evidence="1">Unnamed protein product</fullName>
    </submittedName>
</protein>
<organism evidence="1 2">
    <name type="scientific">Ambrosiozyma monospora</name>
    <name type="common">Yeast</name>
    <name type="synonym">Endomycopsis monosporus</name>
    <dbReference type="NCBI Taxonomy" id="43982"/>
    <lineage>
        <taxon>Eukaryota</taxon>
        <taxon>Fungi</taxon>
        <taxon>Dikarya</taxon>
        <taxon>Ascomycota</taxon>
        <taxon>Saccharomycotina</taxon>
        <taxon>Pichiomycetes</taxon>
        <taxon>Pichiales</taxon>
        <taxon>Pichiaceae</taxon>
        <taxon>Ambrosiozyma</taxon>
    </lineage>
</organism>
<evidence type="ECO:0000313" key="1">
    <source>
        <dbReference type="EMBL" id="GME91605.1"/>
    </source>
</evidence>
<evidence type="ECO:0000313" key="2">
    <source>
        <dbReference type="Proteomes" id="UP001165064"/>
    </source>
</evidence>
<accession>A0ACB5TNA0</accession>
<keyword evidence="2" id="KW-1185">Reference proteome</keyword>
<dbReference type="EMBL" id="BSXS01008147">
    <property type="protein sequence ID" value="GME91605.1"/>
    <property type="molecule type" value="Genomic_DNA"/>
</dbReference>